<reference evidence="1" key="1">
    <citation type="submission" date="2023-06" db="EMBL/GenBank/DDBJ databases">
        <title>Egi l300058.</title>
        <authorList>
            <person name="Gao L."/>
            <person name="Fang B.-Z."/>
            <person name="Li W.-J."/>
        </authorList>
    </citation>
    <scope>NUCLEOTIDE SEQUENCE</scope>
    <source>
        <strain evidence="1">EGI L300058</strain>
    </source>
</reference>
<dbReference type="Proteomes" id="UP001172708">
    <property type="component" value="Unassembled WGS sequence"/>
</dbReference>
<proteinExistence type="predicted"/>
<accession>A0ABT8GHY8</accession>
<dbReference type="SUPFAM" id="SSF52317">
    <property type="entry name" value="Class I glutamine amidotransferase-like"/>
    <property type="match status" value="1"/>
</dbReference>
<evidence type="ECO:0000313" key="2">
    <source>
        <dbReference type="Proteomes" id="UP001172708"/>
    </source>
</evidence>
<dbReference type="InterPro" id="IPR029062">
    <property type="entry name" value="Class_I_gatase-like"/>
</dbReference>
<name>A0ABT8GHY8_9MICO</name>
<dbReference type="EMBL" id="JAUHQA010000001">
    <property type="protein sequence ID" value="MDN4480556.1"/>
    <property type="molecule type" value="Genomic_DNA"/>
</dbReference>
<protein>
    <recommendedName>
        <fullName evidence="3">DJ-1/PfpI family protein</fullName>
    </recommendedName>
</protein>
<comment type="caution">
    <text evidence="1">The sequence shown here is derived from an EMBL/GenBank/DDBJ whole genome shotgun (WGS) entry which is preliminary data.</text>
</comment>
<keyword evidence="2" id="KW-1185">Reference proteome</keyword>
<organism evidence="1 2">
    <name type="scientific">Demequina muriae</name>
    <dbReference type="NCBI Taxonomy" id="3051664"/>
    <lineage>
        <taxon>Bacteria</taxon>
        <taxon>Bacillati</taxon>
        <taxon>Actinomycetota</taxon>
        <taxon>Actinomycetes</taxon>
        <taxon>Micrococcales</taxon>
        <taxon>Demequinaceae</taxon>
        <taxon>Demequina</taxon>
    </lineage>
</organism>
<evidence type="ECO:0008006" key="3">
    <source>
        <dbReference type="Google" id="ProtNLM"/>
    </source>
</evidence>
<sequence>MPRRTFVGDGRTIASICRGPWLLADDVELRRCEEEGWTLLTSRNPGDLDAFSPAVVEAAR</sequence>
<evidence type="ECO:0000313" key="1">
    <source>
        <dbReference type="EMBL" id="MDN4480556.1"/>
    </source>
</evidence>
<gene>
    <name evidence="1" type="ORF">QQX02_06435</name>
</gene>
<dbReference type="RefSeq" id="WP_301141978.1">
    <property type="nucleotide sequence ID" value="NZ_JAUHQA010000001.1"/>
</dbReference>